<keyword evidence="8" id="KW-1185">Reference proteome</keyword>
<dbReference type="Pfam" id="PF13249">
    <property type="entry name" value="SQHop_cyclase_N"/>
    <property type="match status" value="1"/>
</dbReference>
<dbReference type="InterPro" id="IPR018333">
    <property type="entry name" value="Squalene_cyclase"/>
</dbReference>
<dbReference type="SFLD" id="SFLDG01016">
    <property type="entry name" value="Prenyltransferase_Like_2"/>
    <property type="match status" value="1"/>
</dbReference>
<evidence type="ECO:0000313" key="7">
    <source>
        <dbReference type="EMBL" id="MFC5591875.1"/>
    </source>
</evidence>
<dbReference type="Pfam" id="PF13243">
    <property type="entry name" value="SQHop_cyclase_C"/>
    <property type="match status" value="1"/>
</dbReference>
<dbReference type="EC" id="5.4.99.17" evidence="7"/>
<comment type="similarity">
    <text evidence="2">Belongs to the terpene cyclase/mutase family.</text>
</comment>
<dbReference type="Proteomes" id="UP001596109">
    <property type="component" value="Unassembled WGS sequence"/>
</dbReference>
<comment type="pathway">
    <text evidence="1">Secondary metabolite biosynthesis; hopanoid biosynthesis.</text>
</comment>
<comment type="caution">
    <text evidence="7">The sequence shown here is derived from an EMBL/GenBank/DDBJ whole genome shotgun (WGS) entry which is preliminary data.</text>
</comment>
<dbReference type="InterPro" id="IPR032697">
    <property type="entry name" value="SQ_cyclase_N"/>
</dbReference>
<dbReference type="PANTHER" id="PTHR11764">
    <property type="entry name" value="TERPENE CYCLASE/MUTASE FAMILY MEMBER"/>
    <property type="match status" value="1"/>
</dbReference>
<evidence type="ECO:0000256" key="2">
    <source>
        <dbReference type="ARBA" id="ARBA00009755"/>
    </source>
</evidence>
<dbReference type="EMBL" id="JBHSNO010000019">
    <property type="protein sequence ID" value="MFC5591875.1"/>
    <property type="molecule type" value="Genomic_DNA"/>
</dbReference>
<dbReference type="InterPro" id="IPR008930">
    <property type="entry name" value="Terpenoid_cyclase/PrenylTrfase"/>
</dbReference>
<dbReference type="InterPro" id="IPR032696">
    <property type="entry name" value="SQ_cyclase_C"/>
</dbReference>
<gene>
    <name evidence="7" type="primary">shc</name>
    <name evidence="7" type="ORF">ACFPRA_23630</name>
</gene>
<proteinExistence type="inferred from homology"/>
<keyword evidence="4 7" id="KW-0413">Isomerase</keyword>
<evidence type="ECO:0000259" key="5">
    <source>
        <dbReference type="Pfam" id="PF13243"/>
    </source>
</evidence>
<dbReference type="RefSeq" id="WP_381440260.1">
    <property type="nucleotide sequence ID" value="NZ_JBHSNO010000019.1"/>
</dbReference>
<keyword evidence="3" id="KW-0677">Repeat</keyword>
<dbReference type="PANTHER" id="PTHR11764:SF20">
    <property type="entry name" value="LANOSTEROL SYNTHASE"/>
    <property type="match status" value="1"/>
</dbReference>
<accession>A0ABW0TTU6</accession>
<evidence type="ECO:0000256" key="3">
    <source>
        <dbReference type="ARBA" id="ARBA00022737"/>
    </source>
</evidence>
<evidence type="ECO:0000256" key="1">
    <source>
        <dbReference type="ARBA" id="ARBA00004999"/>
    </source>
</evidence>
<evidence type="ECO:0000259" key="6">
    <source>
        <dbReference type="Pfam" id="PF13249"/>
    </source>
</evidence>
<evidence type="ECO:0000313" key="8">
    <source>
        <dbReference type="Proteomes" id="UP001596109"/>
    </source>
</evidence>
<feature type="domain" description="Squalene cyclase N-terminal" evidence="6">
    <location>
        <begin position="10"/>
        <end position="290"/>
    </location>
</feature>
<dbReference type="GO" id="GO:0051007">
    <property type="term" value="F:squalene-hopene cyclase activity"/>
    <property type="evidence" value="ECO:0007669"/>
    <property type="project" value="UniProtKB-EC"/>
</dbReference>
<evidence type="ECO:0000256" key="4">
    <source>
        <dbReference type="ARBA" id="ARBA00023235"/>
    </source>
</evidence>
<organism evidence="7 8">
    <name type="scientific">Sporosarcina soli</name>
    <dbReference type="NCBI Taxonomy" id="334736"/>
    <lineage>
        <taxon>Bacteria</taxon>
        <taxon>Bacillati</taxon>
        <taxon>Bacillota</taxon>
        <taxon>Bacilli</taxon>
        <taxon>Bacillales</taxon>
        <taxon>Caryophanaceae</taxon>
        <taxon>Sporosarcina</taxon>
    </lineage>
</organism>
<dbReference type="Gene3D" id="1.50.10.20">
    <property type="match status" value="2"/>
</dbReference>
<dbReference type="NCBIfam" id="TIGR01787">
    <property type="entry name" value="squalene_cyclas"/>
    <property type="match status" value="1"/>
</dbReference>
<protein>
    <submittedName>
        <fullName evidence="7">Squalene--hopene cyclase</fullName>
        <ecNumber evidence="7">5.4.99.17</ecNumber>
    </submittedName>
</protein>
<dbReference type="NCBIfam" id="TIGR01507">
    <property type="entry name" value="hopene_cyclase"/>
    <property type="match status" value="1"/>
</dbReference>
<dbReference type="SUPFAM" id="SSF48239">
    <property type="entry name" value="Terpenoid cyclases/Protein prenyltransferases"/>
    <property type="match status" value="2"/>
</dbReference>
<dbReference type="InterPro" id="IPR006400">
    <property type="entry name" value="Hopene-cyclase"/>
</dbReference>
<sequence>MKYDTKPVISRLIQQLIHEQQADGSWDYPFETGISTDAYMIILLRTLEINDEDLIVQLTERIFSKQEINGAWKLFHDEDRGNVSATVEAYYSLLYSGYVGKEDNRIVAAKEFILANGGLEKSHLFTKIMLALTGQYLWPAYFPIPIEMILLPLHFPINFYDFSVYGRANIAPIMILANKKYVKTTKRSPDLSDLLLSNETDEFFDKKDIEEIFSMIDQGLKQLLGLPHMIQSIAIHRTKQYMLRHIEPDGTLYSYFSSTFLMIFALLSLGHSTKDPIIVKAVQGLKAMKCTIQGHTHMQYTTATVWNTALISHVLQIANVPASASVIQKANQYLIHRQQSKYGDWAIHNPGVLPGGWGFSASNTMNPDVDDTTASLRAIVRLAQSDPLFHQAWNRGVHWVMSMQNKDGGWASFEKNVDLPFLNLLPIEGGQFLLTDPSSADLTGRTLEFLGGYTDLPHNHRIMKNGIEWLVHHQEQNGSWYGRWGICYIYGTWAAITGLIASGVSKENPVIQKAVHWLLTIQNPDGGWGESCKSDAASSYVPLGSSNTTQTAWALDALMAVSDQNTPEINAGIAYLLESTHKNDWTLSYPVGQGMGGAFYIHYHSYHMIFPLLALARYQKKFQEY</sequence>
<reference evidence="8" key="1">
    <citation type="journal article" date="2019" name="Int. J. Syst. Evol. Microbiol.">
        <title>The Global Catalogue of Microorganisms (GCM) 10K type strain sequencing project: providing services to taxonomists for standard genome sequencing and annotation.</title>
        <authorList>
            <consortium name="The Broad Institute Genomics Platform"/>
            <consortium name="The Broad Institute Genome Sequencing Center for Infectious Disease"/>
            <person name="Wu L."/>
            <person name="Ma J."/>
        </authorList>
    </citation>
    <scope>NUCLEOTIDE SEQUENCE [LARGE SCALE GENOMIC DNA]</scope>
    <source>
        <strain evidence="8">CGMCC 4.1434</strain>
    </source>
</reference>
<feature type="domain" description="Squalene cyclase C-terminal" evidence="5">
    <location>
        <begin position="304"/>
        <end position="620"/>
    </location>
</feature>
<name>A0ABW0TTU6_9BACL</name>